<organism evidence="2 3">
    <name type="scientific">Saguinine gammaherpesvirus 1</name>
    <dbReference type="NCBI Taxonomy" id="2169901"/>
    <lineage>
        <taxon>Viruses</taxon>
        <taxon>Duplodnaviria</taxon>
        <taxon>Heunggongvirae</taxon>
        <taxon>Peploviricota</taxon>
        <taxon>Herviviricetes</taxon>
        <taxon>Herpesvirales</taxon>
        <taxon>Orthoherpesviridae</taxon>
        <taxon>Gammaherpesvirinae</taxon>
    </lineage>
</organism>
<feature type="region of interest" description="Disordered" evidence="1">
    <location>
        <begin position="1"/>
        <end position="21"/>
    </location>
</feature>
<evidence type="ECO:0000313" key="2">
    <source>
        <dbReference type="EMBL" id="UNP64530.1"/>
    </source>
</evidence>
<protein>
    <submittedName>
        <fullName evidence="2">Uncharacterized protein</fullName>
    </submittedName>
</protein>
<accession>A0A9Q8QTE4</accession>
<evidence type="ECO:0000256" key="1">
    <source>
        <dbReference type="SAM" id="MobiDB-lite"/>
    </source>
</evidence>
<reference evidence="2" key="1">
    <citation type="submission" date="2021-09" db="EMBL/GenBank/DDBJ databases">
        <title>The complete genome of the Saguinine gammaherpesvirus 1 (SgGHV-1).</title>
        <authorList>
            <person name="Marti-Carreras J."/>
            <person name="Maes P."/>
        </authorList>
    </citation>
    <scope>NUCLEOTIDE SEQUENCE</scope>
    <source>
        <strain evidence="2">S338D</strain>
    </source>
</reference>
<dbReference type="EMBL" id="OK337614">
    <property type="protein sequence ID" value="UNP64530.1"/>
    <property type="molecule type" value="Genomic_DNA"/>
</dbReference>
<name>A0A9Q8QTE4_9GAMA</name>
<sequence>MSNADIKQDTVGPRGGQRGLEPECTRASYFCFRPLGHLGLGLKGNGISGSRHPPGVPLGYITGCGFLWLHAEVCFGV</sequence>
<evidence type="ECO:0000313" key="3">
    <source>
        <dbReference type="Proteomes" id="UP001142430"/>
    </source>
</evidence>
<dbReference type="Proteomes" id="UP001142430">
    <property type="component" value="Segment"/>
</dbReference>
<proteinExistence type="predicted"/>